<organism evidence="3 4">
    <name type="scientific">Leptolyngbya boryana NIES-2135</name>
    <dbReference type="NCBI Taxonomy" id="1973484"/>
    <lineage>
        <taxon>Bacteria</taxon>
        <taxon>Bacillati</taxon>
        <taxon>Cyanobacteriota</taxon>
        <taxon>Cyanophyceae</taxon>
        <taxon>Leptolyngbyales</taxon>
        <taxon>Leptolyngbyaceae</taxon>
        <taxon>Leptolyngbya group</taxon>
        <taxon>Leptolyngbya</taxon>
    </lineage>
</organism>
<keyword evidence="2" id="KW-0472">Membrane</keyword>
<protein>
    <submittedName>
        <fullName evidence="3">Uncharacterized protein</fullName>
    </submittedName>
</protein>
<keyword evidence="3" id="KW-0614">Plasmid</keyword>
<feature type="transmembrane region" description="Helical" evidence="2">
    <location>
        <begin position="7"/>
        <end position="31"/>
    </location>
</feature>
<dbReference type="Proteomes" id="UP000217895">
    <property type="component" value="Plasmid Plasmid2 dna"/>
</dbReference>
<dbReference type="EMBL" id="AP018205">
    <property type="protein sequence ID" value="BAY59536.1"/>
    <property type="molecule type" value="Genomic_DNA"/>
</dbReference>
<keyword evidence="2" id="KW-1133">Transmembrane helix</keyword>
<dbReference type="AlphaFoldDB" id="A0A1Z4JS72"/>
<evidence type="ECO:0000313" key="4">
    <source>
        <dbReference type="Proteomes" id="UP000217895"/>
    </source>
</evidence>
<keyword evidence="4" id="KW-1185">Reference proteome</keyword>
<geneLocation type="plasmid" evidence="3">
    <name>plasmid2</name>
</geneLocation>
<reference evidence="3 4" key="1">
    <citation type="submission" date="2017-06" db="EMBL/GenBank/DDBJ databases">
        <title>Genome sequencing of cyanobaciteial culture collection at National Institute for Environmental Studies (NIES).</title>
        <authorList>
            <person name="Hirose Y."/>
            <person name="Shimura Y."/>
            <person name="Fujisawa T."/>
            <person name="Nakamura Y."/>
            <person name="Kawachi M."/>
        </authorList>
    </citation>
    <scope>NUCLEOTIDE SEQUENCE [LARGE SCALE GENOMIC DNA]</scope>
    <source>
        <strain evidence="3 4">NIES-2135</strain>
        <plasmid evidence="4">Plasmid Plasmid2 dna</plasmid>
    </source>
</reference>
<evidence type="ECO:0000256" key="2">
    <source>
        <dbReference type="SAM" id="Phobius"/>
    </source>
</evidence>
<feature type="region of interest" description="Disordered" evidence="1">
    <location>
        <begin position="52"/>
        <end position="72"/>
    </location>
</feature>
<name>A0A1Z4JS72_LEPBY</name>
<sequence length="162" mass="18283">MYEQIQSILTLIATAMEVGFGLWFAIAFPLYCWKNTDASSWMPSATVEAVQSEEPKATSSMEEGNETKEIERTQGLNQKVMQDVEEKTTIAEGDQQMPRLDLRTIEILRTPKKVAVKVSALDALKIQVPKTIRRHSVLGYASFYIQDLQKVFEVLLPEGESI</sequence>
<proteinExistence type="predicted"/>
<evidence type="ECO:0000313" key="3">
    <source>
        <dbReference type="EMBL" id="BAY59536.1"/>
    </source>
</evidence>
<accession>A0A1Z4JS72</accession>
<evidence type="ECO:0000256" key="1">
    <source>
        <dbReference type="SAM" id="MobiDB-lite"/>
    </source>
</evidence>
<gene>
    <name evidence="3" type="ORF">NIES2135_64130</name>
</gene>
<keyword evidence="2" id="KW-0812">Transmembrane</keyword>